<dbReference type="SUPFAM" id="SSF47370">
    <property type="entry name" value="Bromodomain"/>
    <property type="match status" value="1"/>
</dbReference>
<accession>K3WBQ6</accession>
<dbReference type="Pfam" id="PF00439">
    <property type="entry name" value="Bromodomain"/>
    <property type="match status" value="1"/>
</dbReference>
<dbReference type="PROSITE" id="PS00633">
    <property type="entry name" value="BROMODOMAIN_1"/>
    <property type="match status" value="1"/>
</dbReference>
<dbReference type="PANTHER" id="PTHR22880:SF225">
    <property type="entry name" value="BROMODOMAIN-CONTAINING PROTEIN BET-1-RELATED"/>
    <property type="match status" value="1"/>
</dbReference>
<proteinExistence type="predicted"/>
<reference evidence="5" key="1">
    <citation type="journal article" date="2010" name="Genome Biol.">
        <title>Genome sequence of the necrotrophic plant pathogen Pythium ultimum reveals original pathogenicity mechanisms and effector repertoire.</title>
        <authorList>
            <person name="Levesque C.A."/>
            <person name="Brouwer H."/>
            <person name="Cano L."/>
            <person name="Hamilton J.P."/>
            <person name="Holt C."/>
            <person name="Huitema E."/>
            <person name="Raffaele S."/>
            <person name="Robideau G.P."/>
            <person name="Thines M."/>
            <person name="Win J."/>
            <person name="Zerillo M.M."/>
            <person name="Beakes G.W."/>
            <person name="Boore J.L."/>
            <person name="Busam D."/>
            <person name="Dumas B."/>
            <person name="Ferriera S."/>
            <person name="Fuerstenberg S.I."/>
            <person name="Gachon C.M."/>
            <person name="Gaulin E."/>
            <person name="Govers F."/>
            <person name="Grenville-Briggs L."/>
            <person name="Horner N."/>
            <person name="Hostetler J."/>
            <person name="Jiang R.H."/>
            <person name="Johnson J."/>
            <person name="Krajaejun T."/>
            <person name="Lin H."/>
            <person name="Meijer H.J."/>
            <person name="Moore B."/>
            <person name="Morris P."/>
            <person name="Phuntmart V."/>
            <person name="Puiu D."/>
            <person name="Shetty J."/>
            <person name="Stajich J.E."/>
            <person name="Tripathy S."/>
            <person name="Wawra S."/>
            <person name="van West P."/>
            <person name="Whitty B.R."/>
            <person name="Coutinho P.M."/>
            <person name="Henrissat B."/>
            <person name="Martin F."/>
            <person name="Thomas P.D."/>
            <person name="Tyler B.M."/>
            <person name="De Vries R.P."/>
            <person name="Kamoun S."/>
            <person name="Yandell M."/>
            <person name="Tisserat N."/>
            <person name="Buell C.R."/>
        </authorList>
    </citation>
    <scope>NUCLEOTIDE SEQUENCE</scope>
    <source>
        <strain evidence="5">DAOM:BR144</strain>
    </source>
</reference>
<evidence type="ECO:0000313" key="5">
    <source>
        <dbReference type="Proteomes" id="UP000019132"/>
    </source>
</evidence>
<evidence type="ECO:0000259" key="3">
    <source>
        <dbReference type="PROSITE" id="PS50014"/>
    </source>
</evidence>
<dbReference type="SMART" id="SM00297">
    <property type="entry name" value="BROMO"/>
    <property type="match status" value="1"/>
</dbReference>
<dbReference type="GO" id="GO:0006338">
    <property type="term" value="P:chromatin remodeling"/>
    <property type="evidence" value="ECO:0007669"/>
    <property type="project" value="TreeGrafter"/>
</dbReference>
<dbReference type="Proteomes" id="UP000019132">
    <property type="component" value="Unassembled WGS sequence"/>
</dbReference>
<dbReference type="PROSITE" id="PS50014">
    <property type="entry name" value="BROMODOMAIN_2"/>
    <property type="match status" value="1"/>
</dbReference>
<dbReference type="PANTHER" id="PTHR22880">
    <property type="entry name" value="FALZ-RELATED BROMODOMAIN-CONTAINING PROTEINS"/>
    <property type="match status" value="1"/>
</dbReference>
<protein>
    <recommendedName>
        <fullName evidence="3">Bromo domain-containing protein</fullName>
    </recommendedName>
</protein>
<feature type="domain" description="Bromo" evidence="3">
    <location>
        <begin position="17"/>
        <end position="89"/>
    </location>
</feature>
<dbReference type="PRINTS" id="PR00503">
    <property type="entry name" value="BROMODOMAIN"/>
</dbReference>
<name>K3WBQ6_GLOUD</name>
<dbReference type="InterPro" id="IPR001487">
    <property type="entry name" value="Bromodomain"/>
</dbReference>
<keyword evidence="1 2" id="KW-0103">Bromodomain</keyword>
<dbReference type="eggNOG" id="KOG1474">
    <property type="taxonomic scope" value="Eukaryota"/>
</dbReference>
<evidence type="ECO:0000256" key="1">
    <source>
        <dbReference type="ARBA" id="ARBA00023117"/>
    </source>
</evidence>
<evidence type="ECO:0000313" key="4">
    <source>
        <dbReference type="EnsemblProtists" id="PYU1_T002397"/>
    </source>
</evidence>
<dbReference type="AlphaFoldDB" id="K3WBQ6"/>
<dbReference type="InterPro" id="IPR018359">
    <property type="entry name" value="Bromodomain_CS"/>
</dbReference>
<keyword evidence="5" id="KW-1185">Reference proteome</keyword>
<dbReference type="STRING" id="431595.K3WBQ6"/>
<dbReference type="InterPro" id="IPR036427">
    <property type="entry name" value="Bromodomain-like_sf"/>
</dbReference>
<dbReference type="GO" id="GO:0006355">
    <property type="term" value="P:regulation of DNA-templated transcription"/>
    <property type="evidence" value="ECO:0007669"/>
    <property type="project" value="TreeGrafter"/>
</dbReference>
<dbReference type="Gene3D" id="1.20.920.10">
    <property type="entry name" value="Bromodomain-like"/>
    <property type="match status" value="1"/>
</dbReference>
<organism evidence="4 5">
    <name type="scientific">Globisporangium ultimum (strain ATCC 200006 / CBS 805.95 / DAOM BR144)</name>
    <name type="common">Pythium ultimum</name>
    <dbReference type="NCBI Taxonomy" id="431595"/>
    <lineage>
        <taxon>Eukaryota</taxon>
        <taxon>Sar</taxon>
        <taxon>Stramenopiles</taxon>
        <taxon>Oomycota</taxon>
        <taxon>Peronosporomycetes</taxon>
        <taxon>Pythiales</taxon>
        <taxon>Pythiaceae</taxon>
        <taxon>Globisporangium</taxon>
    </lineage>
</organism>
<dbReference type="GO" id="GO:0000785">
    <property type="term" value="C:chromatin"/>
    <property type="evidence" value="ECO:0007669"/>
    <property type="project" value="TreeGrafter"/>
</dbReference>
<dbReference type="VEuPathDB" id="FungiDB:PYU1_G002394"/>
<reference evidence="4" key="3">
    <citation type="submission" date="2014-11" db="UniProtKB">
        <authorList>
            <consortium name="EnsemblProtists"/>
        </authorList>
    </citation>
    <scope>IDENTIFICATION</scope>
    <source>
        <strain evidence="4">DAOM BR144</strain>
    </source>
</reference>
<evidence type="ECO:0000256" key="2">
    <source>
        <dbReference type="PROSITE-ProRule" id="PRU00035"/>
    </source>
</evidence>
<dbReference type="EnsemblProtists" id="PYU1_T002397">
    <property type="protein sequence ID" value="PYU1_T002397"/>
    <property type="gene ID" value="PYU1_G002394"/>
</dbReference>
<dbReference type="InParanoid" id="K3WBQ6"/>
<sequence length="170" mass="19687">MDAALHARCVYFHERLTAHPLSFPFLAPVDPVAMNLPTYLDIISSPMDLSTMWTKLQAHEYDSPDAYRRDMVLMFENAIEFNKADTHEDSVGEMAKKLLALSLDEWEKTFSEEATTDWKQVTESQLQAQVIQRARDAQMVLRWKNESFVARFNRDKLEQRNLFAAAQETA</sequence>
<dbReference type="HOGENOM" id="CLU_1581703_0_0_1"/>
<dbReference type="OMA" id="NMARQFQ"/>
<dbReference type="InterPro" id="IPR050935">
    <property type="entry name" value="Bromo_chromatin_reader"/>
</dbReference>
<reference evidence="5" key="2">
    <citation type="submission" date="2010-04" db="EMBL/GenBank/DDBJ databases">
        <authorList>
            <person name="Buell R."/>
            <person name="Hamilton J."/>
            <person name="Hostetler J."/>
        </authorList>
    </citation>
    <scope>NUCLEOTIDE SEQUENCE [LARGE SCALE GENOMIC DNA]</scope>
    <source>
        <strain evidence="5">DAOM:BR144</strain>
    </source>
</reference>
<dbReference type="GO" id="GO:0005634">
    <property type="term" value="C:nucleus"/>
    <property type="evidence" value="ECO:0007669"/>
    <property type="project" value="TreeGrafter"/>
</dbReference>